<evidence type="ECO:0000313" key="7">
    <source>
        <dbReference type="Proteomes" id="UP000326062"/>
    </source>
</evidence>
<accession>A0A5N3XML6</accession>
<comment type="similarity">
    <text evidence="2">Belongs to the eukaryotic ribosomal protein eS8 family. Ribosome biogenesis protein NSA2 subfamily.</text>
</comment>
<dbReference type="InterPro" id="IPR022309">
    <property type="entry name" value="Ribosomal_Se8/biogenesis_NSA2"/>
</dbReference>
<evidence type="ECO:0000256" key="2">
    <source>
        <dbReference type="ARBA" id="ARBA00005424"/>
    </source>
</evidence>
<keyword evidence="3" id="KW-0690">Ribosome biogenesis</keyword>
<evidence type="ECO:0000313" key="6">
    <source>
        <dbReference type="EMBL" id="KAB0374492.1"/>
    </source>
</evidence>
<evidence type="ECO:0000256" key="3">
    <source>
        <dbReference type="ARBA" id="ARBA00022517"/>
    </source>
</evidence>
<dbReference type="AlphaFoldDB" id="A0A5N3XML6"/>
<dbReference type="Proteomes" id="UP000326062">
    <property type="component" value="Chromosome 8"/>
</dbReference>
<name>A0A5N3XML6_MUNRE</name>
<proteinExistence type="inferred from homology"/>
<dbReference type="EMBL" id="VCEB01000007">
    <property type="protein sequence ID" value="KAB0374492.1"/>
    <property type="molecule type" value="Genomic_DNA"/>
</dbReference>
<dbReference type="InterPro" id="IPR039411">
    <property type="entry name" value="NSA2_fam"/>
</dbReference>
<dbReference type="Gene3D" id="2.40.10.310">
    <property type="match status" value="1"/>
</dbReference>
<keyword evidence="4" id="KW-0698">rRNA processing</keyword>
<evidence type="ECO:0000256" key="1">
    <source>
        <dbReference type="ARBA" id="ARBA00004604"/>
    </source>
</evidence>
<keyword evidence="5" id="KW-0539">Nucleus</keyword>
<evidence type="ECO:0000256" key="4">
    <source>
        <dbReference type="ARBA" id="ARBA00022552"/>
    </source>
</evidence>
<organism evidence="6 7">
    <name type="scientific">Muntiacus reevesi</name>
    <name type="common">Reeves' muntjac</name>
    <name type="synonym">Cervus reevesi</name>
    <dbReference type="NCBI Taxonomy" id="9886"/>
    <lineage>
        <taxon>Eukaryota</taxon>
        <taxon>Metazoa</taxon>
        <taxon>Chordata</taxon>
        <taxon>Craniata</taxon>
        <taxon>Vertebrata</taxon>
        <taxon>Euteleostomi</taxon>
        <taxon>Mammalia</taxon>
        <taxon>Eutheria</taxon>
        <taxon>Laurasiatheria</taxon>
        <taxon>Artiodactyla</taxon>
        <taxon>Ruminantia</taxon>
        <taxon>Pecora</taxon>
        <taxon>Cervidae</taxon>
        <taxon>Muntiacinae</taxon>
        <taxon>Muntiacus</taxon>
    </lineage>
</organism>
<protein>
    <submittedName>
        <fullName evidence="6">Uncharacterized protein</fullName>
    </submittedName>
</protein>
<sequence length="179" mass="20782">MLCLKAKLYHAQLHAEKIHMKKIHEKRNMGKWKPLCPKFSPREKQKYEKLFEWKDKEESLEEDGYKHCFVGHSFTRKLPEYERFIRPMGLCFKKAHVTHPELKAPFACQYLALKGIAVIKAFIVISKKQHFIVTKGAVIETNVNELGLVTQGGKVIWEKYAQITSNPENDGFINAVLLV</sequence>
<comment type="subcellular location">
    <subcellularLocation>
        <location evidence="1">Nucleus</location>
        <location evidence="1">Nucleolus</location>
    </subcellularLocation>
</comment>
<dbReference type="PANTHER" id="PTHR12642">
    <property type="entry name" value="RIBOSOME BIOGENESIS PROTEIN NSA2 HOMOLOG"/>
    <property type="match status" value="1"/>
</dbReference>
<keyword evidence="7" id="KW-1185">Reference proteome</keyword>
<dbReference type="GO" id="GO:0006364">
    <property type="term" value="P:rRNA processing"/>
    <property type="evidence" value="ECO:0007669"/>
    <property type="project" value="UniProtKB-KW"/>
</dbReference>
<dbReference type="GO" id="GO:0005730">
    <property type="term" value="C:nucleolus"/>
    <property type="evidence" value="ECO:0007669"/>
    <property type="project" value="UniProtKB-SubCell"/>
</dbReference>
<comment type="caution">
    <text evidence="6">The sequence shown here is derived from an EMBL/GenBank/DDBJ whole genome shotgun (WGS) entry which is preliminary data.</text>
</comment>
<reference evidence="6 7" key="1">
    <citation type="submission" date="2019-06" db="EMBL/GenBank/DDBJ databases">
        <title>Discovery of a novel chromosome fission-fusion reversal in muntjac.</title>
        <authorList>
            <person name="Mudd A.B."/>
            <person name="Bredeson J.V."/>
            <person name="Baum R."/>
            <person name="Hockemeyer D."/>
            <person name="Rokhsar D.S."/>
        </authorList>
    </citation>
    <scope>NUCLEOTIDE SEQUENCE [LARGE SCALE GENOMIC DNA]</scope>
    <source>
        <strain evidence="6">UCam_UCB_Mr</strain>
        <tissue evidence="6">Fibroblast cell line</tissue>
    </source>
</reference>
<gene>
    <name evidence="6" type="ORF">FD755_012984</name>
</gene>
<dbReference type="Pfam" id="PF01201">
    <property type="entry name" value="Ribosomal_S8e"/>
    <property type="match status" value="1"/>
</dbReference>
<evidence type="ECO:0000256" key="5">
    <source>
        <dbReference type="ARBA" id="ARBA00023242"/>
    </source>
</evidence>